<dbReference type="EMBL" id="JACGCM010001428">
    <property type="protein sequence ID" value="KAF6155165.1"/>
    <property type="molecule type" value="Genomic_DNA"/>
</dbReference>
<proteinExistence type="predicted"/>
<reference evidence="2 3" key="1">
    <citation type="journal article" date="2020" name="IScience">
        <title>Genome Sequencing of the Endangered Kingdonia uniflora (Circaeasteraceae, Ranunculales) Reveals Potential Mechanisms of Evolutionary Specialization.</title>
        <authorList>
            <person name="Sun Y."/>
            <person name="Deng T."/>
            <person name="Zhang A."/>
            <person name="Moore M.J."/>
            <person name="Landis J.B."/>
            <person name="Lin N."/>
            <person name="Zhang H."/>
            <person name="Zhang X."/>
            <person name="Huang J."/>
            <person name="Zhang X."/>
            <person name="Sun H."/>
            <person name="Wang H."/>
        </authorList>
    </citation>
    <scope>NUCLEOTIDE SEQUENCE [LARGE SCALE GENOMIC DNA]</scope>
    <source>
        <strain evidence="2">TB1705</strain>
        <tissue evidence="2">Leaf</tissue>
    </source>
</reference>
<gene>
    <name evidence="2" type="ORF">GIB67_019691</name>
</gene>
<evidence type="ECO:0000256" key="1">
    <source>
        <dbReference type="SAM" id="Phobius"/>
    </source>
</evidence>
<keyword evidence="1" id="KW-1133">Transmembrane helix</keyword>
<feature type="non-terminal residue" evidence="2">
    <location>
        <position position="51"/>
    </location>
</feature>
<keyword evidence="1" id="KW-0812">Transmembrane</keyword>
<organism evidence="2 3">
    <name type="scientific">Kingdonia uniflora</name>
    <dbReference type="NCBI Taxonomy" id="39325"/>
    <lineage>
        <taxon>Eukaryota</taxon>
        <taxon>Viridiplantae</taxon>
        <taxon>Streptophyta</taxon>
        <taxon>Embryophyta</taxon>
        <taxon>Tracheophyta</taxon>
        <taxon>Spermatophyta</taxon>
        <taxon>Magnoliopsida</taxon>
        <taxon>Ranunculales</taxon>
        <taxon>Circaeasteraceae</taxon>
        <taxon>Kingdonia</taxon>
    </lineage>
</organism>
<name>A0A7J7MJS0_9MAGN</name>
<comment type="caution">
    <text evidence="2">The sequence shown here is derived from an EMBL/GenBank/DDBJ whole genome shotgun (WGS) entry which is preliminary data.</text>
</comment>
<keyword evidence="3" id="KW-1185">Reference proteome</keyword>
<accession>A0A7J7MJS0</accession>
<protein>
    <submittedName>
        <fullName evidence="2">Uncharacterized protein</fullName>
    </submittedName>
</protein>
<keyword evidence="1" id="KW-0472">Membrane</keyword>
<dbReference type="Proteomes" id="UP000541444">
    <property type="component" value="Unassembled WGS sequence"/>
</dbReference>
<sequence length="51" mass="5888">MSLAYISLESHQVSFNTYCSLAFLLIFNMLLLLLSKGTTRVQRLMFRILSC</sequence>
<evidence type="ECO:0000313" key="2">
    <source>
        <dbReference type="EMBL" id="KAF6155165.1"/>
    </source>
</evidence>
<feature type="transmembrane region" description="Helical" evidence="1">
    <location>
        <begin position="15"/>
        <end position="35"/>
    </location>
</feature>
<dbReference type="AlphaFoldDB" id="A0A7J7MJS0"/>
<evidence type="ECO:0000313" key="3">
    <source>
        <dbReference type="Proteomes" id="UP000541444"/>
    </source>
</evidence>